<dbReference type="InterPro" id="IPR013087">
    <property type="entry name" value="Znf_C2H2_type"/>
</dbReference>
<evidence type="ECO:0000256" key="1">
    <source>
        <dbReference type="ARBA" id="ARBA00003767"/>
    </source>
</evidence>
<feature type="domain" description="C2H2-type" evidence="14">
    <location>
        <begin position="208"/>
        <end position="235"/>
    </location>
</feature>
<dbReference type="PROSITE" id="PS00028">
    <property type="entry name" value="ZINC_FINGER_C2H2_1"/>
    <property type="match status" value="9"/>
</dbReference>
<feature type="domain" description="C2H2-type" evidence="14">
    <location>
        <begin position="583"/>
        <end position="610"/>
    </location>
</feature>
<dbReference type="SUPFAM" id="SSF57667">
    <property type="entry name" value="beta-beta-alpha zinc fingers"/>
    <property type="match status" value="5"/>
</dbReference>
<dbReference type="FunFam" id="3.30.160.60:FF:000771">
    <property type="entry name" value="zinc finger protein 648"/>
    <property type="match status" value="1"/>
</dbReference>
<comment type="caution">
    <text evidence="15">The sequence shown here is derived from an EMBL/GenBank/DDBJ whole genome shotgun (WGS) entry which is preliminary data.</text>
</comment>
<reference evidence="15" key="1">
    <citation type="thesis" date="2020" institute="ProQuest LLC" country="789 East Eisenhower Parkway, Ann Arbor, MI, USA">
        <title>Comparative Genomics and Chromosome Evolution.</title>
        <authorList>
            <person name="Mudd A.B."/>
        </authorList>
    </citation>
    <scope>NUCLEOTIDE SEQUENCE</scope>
    <source>
        <strain evidence="15">HN-11 Male</strain>
        <tissue evidence="15">Kidney and liver</tissue>
    </source>
</reference>
<dbReference type="GO" id="GO:0008270">
    <property type="term" value="F:zinc ion binding"/>
    <property type="evidence" value="ECO:0007669"/>
    <property type="project" value="UniProtKB-KW"/>
</dbReference>
<evidence type="ECO:0000256" key="8">
    <source>
        <dbReference type="ARBA" id="ARBA00023015"/>
    </source>
</evidence>
<sequence length="638" mass="73861">MFKSHQHRNDKKVPRRRPYCCDSCPKQFETPSKLARHYLTHTGQKPFPCPDCNKTFRQLVHLERHMMTHLLPFQCKICHRHFKNSETFSKHQQLHHAVAVKDMKSYRRPVHKSFSLPLYCFGCRKTFLSEENRLLHQCDVMNVIAFQKTQTRSCEFCDKAFPSHSKLERHLMIHTGQKPFACALCGKAFRQKTHLKIHQITHSQEKPFRCDQCAKSFKVPEKLLKHQAMHTNLSDVKEKDPGTEVKQEDDDALRIFVIPFQCSSCGRCFEKQDILDNHECLVETNVPETATSAGRPCNGRSVKKTECHLDEESLPQAPVGSSLKAEYLDESDRMAISEEETQQLDVSKKGFQKGNSSLHQSEMDVEGYSQHQQLRVNFPGRLKNRNGETICGPFRTSEQSQHEGEGHSLHWILQGAQSILLPRHKVAKCDQCNKTFPSLSKLRRHYLIHTGQKPFTCTVCRKTFRQSTHLKRHQVTHVQKVPVLGSPDGLENYYSTFCQQQTANLPLPRHCHDPKVSPEELDQVMIIADTDIKVESESMDVSLSQKRGTRKKSRTNLAKERNLKSPQECPMQKVRTRGVQKNYKCSVCPKIFLSPSKLERHYLMHAGQKPFECTECGKSFRQDPHLKRHMLTHIRMKK</sequence>
<keyword evidence="10" id="KW-0804">Transcription</keyword>
<evidence type="ECO:0000256" key="3">
    <source>
        <dbReference type="ARBA" id="ARBA00006991"/>
    </source>
</evidence>
<accession>A0A8J6K6X9</accession>
<dbReference type="PROSITE" id="PS50157">
    <property type="entry name" value="ZINC_FINGER_C2H2_2"/>
    <property type="match status" value="11"/>
</dbReference>
<dbReference type="GO" id="GO:0005634">
    <property type="term" value="C:nucleus"/>
    <property type="evidence" value="ECO:0007669"/>
    <property type="project" value="UniProtKB-SubCell"/>
</dbReference>
<dbReference type="EMBL" id="WNTK01000006">
    <property type="protein sequence ID" value="KAG9480935.1"/>
    <property type="molecule type" value="Genomic_DNA"/>
</dbReference>
<feature type="domain" description="C2H2-type" evidence="14">
    <location>
        <begin position="73"/>
        <end position="95"/>
    </location>
</feature>
<feature type="domain" description="C2H2-type" evidence="14">
    <location>
        <begin position="47"/>
        <end position="69"/>
    </location>
</feature>
<dbReference type="InterPro" id="IPR036236">
    <property type="entry name" value="Znf_C2H2_sf"/>
</dbReference>
<evidence type="ECO:0000256" key="10">
    <source>
        <dbReference type="ARBA" id="ARBA00023163"/>
    </source>
</evidence>
<evidence type="ECO:0000256" key="11">
    <source>
        <dbReference type="ARBA" id="ARBA00023242"/>
    </source>
</evidence>
<dbReference type="AlphaFoldDB" id="A0A8J6K6X9"/>
<dbReference type="InterPro" id="IPR050758">
    <property type="entry name" value="Znf_C2H2-type"/>
</dbReference>
<keyword evidence="5" id="KW-0677">Repeat</keyword>
<keyword evidence="16" id="KW-1185">Reference proteome</keyword>
<dbReference type="FunFam" id="3.30.160.60:FF:000978">
    <property type="entry name" value="Zinc finger protein 770"/>
    <property type="match status" value="1"/>
</dbReference>
<evidence type="ECO:0000259" key="14">
    <source>
        <dbReference type="PROSITE" id="PS50157"/>
    </source>
</evidence>
<dbReference type="GO" id="GO:0003677">
    <property type="term" value="F:DNA binding"/>
    <property type="evidence" value="ECO:0007669"/>
    <property type="project" value="UniProtKB-KW"/>
</dbReference>
<evidence type="ECO:0000256" key="6">
    <source>
        <dbReference type="ARBA" id="ARBA00022771"/>
    </source>
</evidence>
<feature type="domain" description="C2H2-type" evidence="14">
    <location>
        <begin position="455"/>
        <end position="482"/>
    </location>
</feature>
<dbReference type="FunFam" id="3.30.160.60:FF:000624">
    <property type="entry name" value="zinc finger protein 697"/>
    <property type="match status" value="2"/>
</dbReference>
<proteinExistence type="inferred from homology"/>
<feature type="domain" description="C2H2-type" evidence="14">
    <location>
        <begin position="260"/>
        <end position="288"/>
    </location>
</feature>
<evidence type="ECO:0000313" key="15">
    <source>
        <dbReference type="EMBL" id="KAG9480935.1"/>
    </source>
</evidence>
<dbReference type="PANTHER" id="PTHR23234:SF10">
    <property type="entry name" value="RIKEN CDNA 6720489N17 GENE-RELATED"/>
    <property type="match status" value="1"/>
</dbReference>
<dbReference type="FunFam" id="3.30.160.60:FF:000446">
    <property type="entry name" value="Zinc finger protein"/>
    <property type="match status" value="1"/>
</dbReference>
<dbReference type="PANTHER" id="PTHR23234">
    <property type="entry name" value="ZNF44 PROTEIN"/>
    <property type="match status" value="1"/>
</dbReference>
<dbReference type="Pfam" id="PF00096">
    <property type="entry name" value="zf-C2H2"/>
    <property type="match status" value="9"/>
</dbReference>
<dbReference type="SMART" id="SM00355">
    <property type="entry name" value="ZnF_C2H2"/>
    <property type="match status" value="10"/>
</dbReference>
<evidence type="ECO:0000256" key="2">
    <source>
        <dbReference type="ARBA" id="ARBA00004123"/>
    </source>
</evidence>
<keyword evidence="9" id="KW-0238">DNA-binding</keyword>
<comment type="similarity">
    <text evidence="3">Belongs to the krueppel C2H2-type zinc-finger protein family.</text>
</comment>
<evidence type="ECO:0000256" key="7">
    <source>
        <dbReference type="ARBA" id="ARBA00022833"/>
    </source>
</evidence>
<feature type="domain" description="C2H2-type" evidence="14">
    <location>
        <begin position="427"/>
        <end position="454"/>
    </location>
</feature>
<evidence type="ECO:0000256" key="4">
    <source>
        <dbReference type="ARBA" id="ARBA00022723"/>
    </source>
</evidence>
<organism evidence="15 16">
    <name type="scientific">Eleutherodactylus coqui</name>
    <name type="common">Puerto Rican coqui</name>
    <dbReference type="NCBI Taxonomy" id="57060"/>
    <lineage>
        <taxon>Eukaryota</taxon>
        <taxon>Metazoa</taxon>
        <taxon>Chordata</taxon>
        <taxon>Craniata</taxon>
        <taxon>Vertebrata</taxon>
        <taxon>Euteleostomi</taxon>
        <taxon>Amphibia</taxon>
        <taxon>Batrachia</taxon>
        <taxon>Anura</taxon>
        <taxon>Neobatrachia</taxon>
        <taxon>Hyloidea</taxon>
        <taxon>Eleutherodactylidae</taxon>
        <taxon>Eleutherodactylinae</taxon>
        <taxon>Eleutherodactylus</taxon>
        <taxon>Eleutherodactylus</taxon>
    </lineage>
</organism>
<dbReference type="Proteomes" id="UP000770717">
    <property type="component" value="Unassembled WGS sequence"/>
</dbReference>
<evidence type="ECO:0000256" key="9">
    <source>
        <dbReference type="ARBA" id="ARBA00023125"/>
    </source>
</evidence>
<dbReference type="Gene3D" id="3.30.160.60">
    <property type="entry name" value="Classic Zinc Finger"/>
    <property type="match status" value="9"/>
</dbReference>
<evidence type="ECO:0000256" key="5">
    <source>
        <dbReference type="ARBA" id="ARBA00022737"/>
    </source>
</evidence>
<keyword evidence="8" id="KW-0805">Transcription regulation</keyword>
<feature type="domain" description="C2H2-type" evidence="14">
    <location>
        <begin position="152"/>
        <end position="179"/>
    </location>
</feature>
<keyword evidence="7" id="KW-0862">Zinc</keyword>
<evidence type="ECO:0000256" key="12">
    <source>
        <dbReference type="PROSITE-ProRule" id="PRU00042"/>
    </source>
</evidence>
<feature type="domain" description="C2H2-type" evidence="14">
    <location>
        <begin position="19"/>
        <end position="46"/>
    </location>
</feature>
<evidence type="ECO:0000256" key="13">
    <source>
        <dbReference type="SAM" id="MobiDB-lite"/>
    </source>
</evidence>
<keyword evidence="4" id="KW-0479">Metal-binding</keyword>
<gene>
    <name evidence="15" type="ORF">GDO78_010284</name>
</gene>
<dbReference type="FunFam" id="3.30.160.60:FF:000904">
    <property type="entry name" value="Zinc finger protein 770"/>
    <property type="match status" value="1"/>
</dbReference>
<keyword evidence="6 12" id="KW-0863">Zinc-finger</keyword>
<name>A0A8J6K6X9_ELECQ</name>
<evidence type="ECO:0000313" key="16">
    <source>
        <dbReference type="Proteomes" id="UP000770717"/>
    </source>
</evidence>
<dbReference type="OrthoDB" id="8113227at2759"/>
<keyword evidence="11" id="KW-0539">Nucleus</keyword>
<comment type="function">
    <text evidence="1">May be involved in transcriptional regulation.</text>
</comment>
<protein>
    <recommendedName>
        <fullName evidence="14">C2H2-type domain-containing protein</fullName>
    </recommendedName>
</protein>
<feature type="domain" description="C2H2-type" evidence="14">
    <location>
        <begin position="180"/>
        <end position="207"/>
    </location>
</feature>
<feature type="region of interest" description="Disordered" evidence="13">
    <location>
        <begin position="340"/>
        <end position="364"/>
    </location>
</feature>
<feature type="domain" description="C2H2-type" evidence="14">
    <location>
        <begin position="611"/>
        <end position="638"/>
    </location>
</feature>
<comment type="subcellular location">
    <subcellularLocation>
        <location evidence="2">Nucleus</location>
    </subcellularLocation>
</comment>